<gene>
    <name evidence="2" type="ORF">C0W53_17940</name>
</gene>
<dbReference type="AlphaFoldDB" id="A0AAX0YRH3"/>
<sequence length="150" mass="17110">MKVLLFLGALLCTTFPVLAKGLETISKNIDFVSTKWVDTKGTFRVIVFNSEDDPCFILENYKEGTSGSLTSSHKFCRVLMVDKHIIDVSKDNIGDTWFERFSWSGHELQFMLNTADGEYLCGLDLYQYPSKIAQCRLLVLPYDSALKQYN</sequence>
<name>A0AAX0YRH3_9GAMM</name>
<protein>
    <submittedName>
        <fullName evidence="2">Uncharacterized protein</fullName>
    </submittedName>
</protein>
<comment type="caution">
    <text evidence="2">The sequence shown here is derived from an EMBL/GenBank/DDBJ whole genome shotgun (WGS) entry which is preliminary data.</text>
</comment>
<organism evidence="2 3">
    <name type="scientific">Photobacterium kishitanii</name>
    <dbReference type="NCBI Taxonomy" id="318456"/>
    <lineage>
        <taxon>Bacteria</taxon>
        <taxon>Pseudomonadati</taxon>
        <taxon>Pseudomonadota</taxon>
        <taxon>Gammaproteobacteria</taxon>
        <taxon>Vibrionales</taxon>
        <taxon>Vibrionaceae</taxon>
        <taxon>Photobacterium</taxon>
    </lineage>
</organism>
<dbReference type="RefSeq" id="WP_045043655.1">
    <property type="nucleotide sequence ID" value="NZ_JZTB01000028.1"/>
</dbReference>
<evidence type="ECO:0000313" key="2">
    <source>
        <dbReference type="EMBL" id="PSX43634.1"/>
    </source>
</evidence>
<feature type="signal peptide" evidence="1">
    <location>
        <begin position="1"/>
        <end position="19"/>
    </location>
</feature>
<proteinExistence type="predicted"/>
<reference evidence="2 3" key="1">
    <citation type="submission" date="2018-01" db="EMBL/GenBank/DDBJ databases">
        <title>Whole genome sequencing of Histamine producing bacteria.</title>
        <authorList>
            <person name="Butler K."/>
        </authorList>
    </citation>
    <scope>NUCLEOTIDE SEQUENCE [LARGE SCALE GENOMIC DNA]</scope>
    <source>
        <strain evidence="2 3">A1-4</strain>
    </source>
</reference>
<accession>A0AAX0YRH3</accession>
<keyword evidence="3" id="KW-1185">Reference proteome</keyword>
<evidence type="ECO:0000313" key="3">
    <source>
        <dbReference type="Proteomes" id="UP000240728"/>
    </source>
</evidence>
<evidence type="ECO:0000256" key="1">
    <source>
        <dbReference type="SAM" id="SignalP"/>
    </source>
</evidence>
<dbReference type="Proteomes" id="UP000240728">
    <property type="component" value="Unassembled WGS sequence"/>
</dbReference>
<feature type="chain" id="PRO_5043544588" evidence="1">
    <location>
        <begin position="20"/>
        <end position="150"/>
    </location>
</feature>
<keyword evidence="1" id="KW-0732">Signal</keyword>
<dbReference type="EMBL" id="PYOZ01000014">
    <property type="protein sequence ID" value="PSX43634.1"/>
    <property type="molecule type" value="Genomic_DNA"/>
</dbReference>